<dbReference type="SUPFAM" id="SSF54292">
    <property type="entry name" value="2Fe-2S ferredoxin-like"/>
    <property type="match status" value="1"/>
</dbReference>
<evidence type="ECO:0000259" key="1">
    <source>
        <dbReference type="PROSITE" id="PS51085"/>
    </source>
</evidence>
<accession>A0ABS0ZFX1</accession>
<dbReference type="Pfam" id="PF00111">
    <property type="entry name" value="Fer2"/>
    <property type="match status" value="1"/>
</dbReference>
<comment type="caution">
    <text evidence="2">The sequence shown here is derived from an EMBL/GenBank/DDBJ whole genome shotgun (WGS) entry which is preliminary data.</text>
</comment>
<evidence type="ECO:0000313" key="3">
    <source>
        <dbReference type="Proteomes" id="UP000598488"/>
    </source>
</evidence>
<dbReference type="InterPro" id="IPR001041">
    <property type="entry name" value="2Fe-2S_ferredoxin-type"/>
</dbReference>
<protein>
    <submittedName>
        <fullName evidence="2">2Fe-2S iron-sulfur cluster binding domain-containing protein</fullName>
    </submittedName>
</protein>
<dbReference type="PROSITE" id="PS51085">
    <property type="entry name" value="2FE2S_FER_2"/>
    <property type="match status" value="1"/>
</dbReference>
<dbReference type="Gene3D" id="3.10.20.30">
    <property type="match status" value="1"/>
</dbReference>
<organism evidence="2 3">
    <name type="scientific">Marinomonas ostreistagni</name>
    <dbReference type="NCBI Taxonomy" id="359209"/>
    <lineage>
        <taxon>Bacteria</taxon>
        <taxon>Pseudomonadati</taxon>
        <taxon>Pseudomonadota</taxon>
        <taxon>Gammaproteobacteria</taxon>
        <taxon>Oceanospirillales</taxon>
        <taxon>Oceanospirillaceae</taxon>
        <taxon>Marinomonas</taxon>
    </lineage>
</organism>
<dbReference type="InterPro" id="IPR012675">
    <property type="entry name" value="Beta-grasp_dom_sf"/>
</dbReference>
<feature type="domain" description="2Fe-2S ferredoxin-type" evidence="1">
    <location>
        <begin position="1"/>
        <end position="95"/>
    </location>
</feature>
<dbReference type="RefSeq" id="WP_199464093.1">
    <property type="nucleotide sequence ID" value="NZ_JAEMUH010000022.1"/>
</dbReference>
<evidence type="ECO:0000313" key="2">
    <source>
        <dbReference type="EMBL" id="MBJ7552556.1"/>
    </source>
</evidence>
<name>A0ABS0ZFX1_9GAMM</name>
<sequence>MKRNQQTWVDHGLPSEPRPGSSLLEYIGSNKNLGVLVGCRGGGCGVCKCRVVKGEFFAKAMSKSHISQEEREQGVVLACRVFPVTPMHVSNFSEEKFQKLKGRSL</sequence>
<dbReference type="Proteomes" id="UP000598488">
    <property type="component" value="Unassembled WGS sequence"/>
</dbReference>
<dbReference type="InterPro" id="IPR036010">
    <property type="entry name" value="2Fe-2S_ferredoxin-like_sf"/>
</dbReference>
<dbReference type="PROSITE" id="PS00197">
    <property type="entry name" value="2FE2S_FER_1"/>
    <property type="match status" value="1"/>
</dbReference>
<reference evidence="2 3" key="1">
    <citation type="submission" date="2020-12" db="EMBL/GenBank/DDBJ databases">
        <title>Comparative genome analysis of fungal antagonists Marinomonas ostreistagni 398 and M. spartinae 468.</title>
        <authorList>
            <person name="Fields J.L."/>
            <person name="Mavrodi O.V."/>
            <person name="Biber P.D."/>
            <person name="Indest K.J."/>
            <person name="Mavrodi D.V."/>
        </authorList>
    </citation>
    <scope>NUCLEOTIDE SEQUENCE [LARGE SCALE GENOMIC DNA]</scope>
    <source>
        <strain evidence="2 3">USM7</strain>
    </source>
</reference>
<proteinExistence type="predicted"/>
<keyword evidence="3" id="KW-1185">Reference proteome</keyword>
<dbReference type="EMBL" id="JAEMUH010000022">
    <property type="protein sequence ID" value="MBJ7552556.1"/>
    <property type="molecule type" value="Genomic_DNA"/>
</dbReference>
<dbReference type="InterPro" id="IPR006058">
    <property type="entry name" value="2Fe2S_fd_BS"/>
</dbReference>
<gene>
    <name evidence="2" type="ORF">JHD44_17880</name>
</gene>